<organism evidence="5 6">
    <name type="scientific">Lolium multiflorum</name>
    <name type="common">Italian ryegrass</name>
    <name type="synonym">Lolium perenne subsp. multiflorum</name>
    <dbReference type="NCBI Taxonomy" id="4521"/>
    <lineage>
        <taxon>Eukaryota</taxon>
        <taxon>Viridiplantae</taxon>
        <taxon>Streptophyta</taxon>
        <taxon>Embryophyta</taxon>
        <taxon>Tracheophyta</taxon>
        <taxon>Spermatophyta</taxon>
        <taxon>Magnoliopsida</taxon>
        <taxon>Liliopsida</taxon>
        <taxon>Poales</taxon>
        <taxon>Poaceae</taxon>
        <taxon>BOP clade</taxon>
        <taxon>Pooideae</taxon>
        <taxon>Poodae</taxon>
        <taxon>Poeae</taxon>
        <taxon>Poeae Chloroplast Group 2 (Poeae type)</taxon>
        <taxon>Loliodinae</taxon>
        <taxon>Loliinae</taxon>
        <taxon>Lolium</taxon>
    </lineage>
</organism>
<dbReference type="GO" id="GO:0009451">
    <property type="term" value="P:RNA modification"/>
    <property type="evidence" value="ECO:0007669"/>
    <property type="project" value="InterPro"/>
</dbReference>
<keyword evidence="6" id="KW-1185">Reference proteome</keyword>
<feature type="repeat" description="PPR" evidence="3">
    <location>
        <begin position="242"/>
        <end position="272"/>
    </location>
</feature>
<dbReference type="PANTHER" id="PTHR47926:SF347">
    <property type="entry name" value="PENTATRICOPEPTIDE REPEAT-CONTAINING PROTEIN"/>
    <property type="match status" value="1"/>
</dbReference>
<dbReference type="InterPro" id="IPR046960">
    <property type="entry name" value="PPR_At4g14850-like_plant"/>
</dbReference>
<evidence type="ECO:0000256" key="3">
    <source>
        <dbReference type="PROSITE-ProRule" id="PRU00708"/>
    </source>
</evidence>
<evidence type="ECO:0008006" key="7">
    <source>
        <dbReference type="Google" id="ProtNLM"/>
    </source>
</evidence>
<evidence type="ECO:0000313" key="6">
    <source>
        <dbReference type="Proteomes" id="UP001231189"/>
    </source>
</evidence>
<dbReference type="NCBIfam" id="TIGR00756">
    <property type="entry name" value="PPR"/>
    <property type="match status" value="1"/>
</dbReference>
<evidence type="ECO:0000313" key="5">
    <source>
        <dbReference type="EMBL" id="KAK1621239.1"/>
    </source>
</evidence>
<name>A0AAD8RKB5_LOLMU</name>
<accession>A0AAD8RKB5</accession>
<dbReference type="PROSITE" id="PS51375">
    <property type="entry name" value="PPR"/>
    <property type="match status" value="1"/>
</dbReference>
<dbReference type="EMBL" id="JAUUTY010000006">
    <property type="protein sequence ID" value="KAK1621239.1"/>
    <property type="molecule type" value="Genomic_DNA"/>
</dbReference>
<dbReference type="GO" id="GO:0003723">
    <property type="term" value="F:RNA binding"/>
    <property type="evidence" value="ECO:0007669"/>
    <property type="project" value="InterPro"/>
</dbReference>
<comment type="caution">
    <text evidence="5">The sequence shown here is derived from an EMBL/GenBank/DDBJ whole genome shotgun (WGS) entry which is preliminary data.</text>
</comment>
<dbReference type="PANTHER" id="PTHR47926">
    <property type="entry name" value="PENTATRICOPEPTIDE REPEAT-CONTAINING PROTEIN"/>
    <property type="match status" value="1"/>
</dbReference>
<feature type="region of interest" description="Disordered" evidence="4">
    <location>
        <begin position="1"/>
        <end position="31"/>
    </location>
</feature>
<evidence type="ECO:0000256" key="4">
    <source>
        <dbReference type="SAM" id="MobiDB-lite"/>
    </source>
</evidence>
<sequence>MPAAAVVHLGPLPTRAQPHSTNPPPPPVKPTAASLPQWNALLAGHSRAGRHAEALALLPPLLAASEGLAPDRFTLPPTAKSCGFLRDGATTGRQVHALAAKLGLASDDPFVANSLVSMYGWCGSAEDAEKVFDGIPSASRNLVSWNALMAALSASPRRGIEVFRDCLVDLSEAAPDEATLVTVLPMCAALGCPGTGRAVHGLAVKSGWAAAARVSNVLVDMYAKCGELPNAERAFLQASESNVVSWNVMLGGYARNGEAGAAFGLLREMQQTEERGVPAYEITVLSVLELLKCDI</sequence>
<keyword evidence="2" id="KW-0809">Transit peptide</keyword>
<reference evidence="5" key="1">
    <citation type="submission" date="2023-07" db="EMBL/GenBank/DDBJ databases">
        <title>A chromosome-level genome assembly of Lolium multiflorum.</title>
        <authorList>
            <person name="Chen Y."/>
            <person name="Copetti D."/>
            <person name="Kolliker R."/>
            <person name="Studer B."/>
        </authorList>
    </citation>
    <scope>NUCLEOTIDE SEQUENCE</scope>
    <source>
        <strain evidence="5">02402/16</strain>
        <tissue evidence="5">Leaf</tissue>
    </source>
</reference>
<proteinExistence type="predicted"/>
<dbReference type="InterPro" id="IPR011990">
    <property type="entry name" value="TPR-like_helical_dom_sf"/>
</dbReference>
<gene>
    <name evidence="5" type="ORF">QYE76_026756</name>
</gene>
<dbReference type="Proteomes" id="UP001231189">
    <property type="component" value="Unassembled WGS sequence"/>
</dbReference>
<evidence type="ECO:0000256" key="1">
    <source>
        <dbReference type="ARBA" id="ARBA00022737"/>
    </source>
</evidence>
<dbReference type="Gene3D" id="1.25.40.10">
    <property type="entry name" value="Tetratricopeptide repeat domain"/>
    <property type="match status" value="2"/>
</dbReference>
<evidence type="ECO:0000256" key="2">
    <source>
        <dbReference type="ARBA" id="ARBA00022946"/>
    </source>
</evidence>
<dbReference type="Pfam" id="PF01535">
    <property type="entry name" value="PPR"/>
    <property type="match status" value="3"/>
</dbReference>
<protein>
    <recommendedName>
        <fullName evidence="7">Pentatricopeptide repeat-containing protein</fullName>
    </recommendedName>
</protein>
<dbReference type="AlphaFoldDB" id="A0AAD8RKB5"/>
<dbReference type="InterPro" id="IPR002885">
    <property type="entry name" value="PPR_rpt"/>
</dbReference>
<keyword evidence="1" id="KW-0677">Repeat</keyword>